<gene>
    <name evidence="3" type="ORF">Cadr_000003443</name>
</gene>
<sequence>MAQYQDDCQVHTQAKTAEMLEGVKDKQPREQICSGKEEEKGNGAQKKFQWNAEISKVCCQVVKTEPEGYDLERTKSQSREDFRKALLDAEVQTLWPQGWVQARSLCKESEPHHGSLTSIVPEMKVMAPSRSR</sequence>
<feature type="compositionally biased region" description="Basic and acidic residues" evidence="1">
    <location>
        <begin position="21"/>
        <end position="41"/>
    </location>
</feature>
<proteinExistence type="predicted"/>
<dbReference type="InterPro" id="IPR026947">
    <property type="entry name" value="UBN_middle_dom"/>
</dbReference>
<evidence type="ECO:0000313" key="3">
    <source>
        <dbReference type="EMBL" id="KAB1253166.1"/>
    </source>
</evidence>
<evidence type="ECO:0000256" key="1">
    <source>
        <dbReference type="SAM" id="MobiDB-lite"/>
    </source>
</evidence>
<name>A0A5N4C2T8_CAMDR</name>
<dbReference type="Proteomes" id="UP000299084">
    <property type="component" value="Unassembled WGS sequence"/>
</dbReference>
<organism evidence="3 4">
    <name type="scientific">Camelus dromedarius</name>
    <name type="common">Dromedary</name>
    <name type="synonym">Arabian camel</name>
    <dbReference type="NCBI Taxonomy" id="9838"/>
    <lineage>
        <taxon>Eukaryota</taxon>
        <taxon>Metazoa</taxon>
        <taxon>Chordata</taxon>
        <taxon>Craniata</taxon>
        <taxon>Vertebrata</taxon>
        <taxon>Euteleostomi</taxon>
        <taxon>Mammalia</taxon>
        <taxon>Eutheria</taxon>
        <taxon>Laurasiatheria</taxon>
        <taxon>Artiodactyla</taxon>
        <taxon>Tylopoda</taxon>
        <taxon>Camelidae</taxon>
        <taxon>Camelus</taxon>
    </lineage>
</organism>
<dbReference type="EMBL" id="JWIN03000037">
    <property type="protein sequence ID" value="KAB1253166.1"/>
    <property type="molecule type" value="Genomic_DNA"/>
</dbReference>
<evidence type="ECO:0000313" key="4">
    <source>
        <dbReference type="Proteomes" id="UP000299084"/>
    </source>
</evidence>
<dbReference type="GO" id="GO:0006325">
    <property type="term" value="P:chromatin organization"/>
    <property type="evidence" value="ECO:0007669"/>
    <property type="project" value="TreeGrafter"/>
</dbReference>
<dbReference type="AlphaFoldDB" id="A0A5N4C2T8"/>
<protein>
    <submittedName>
        <fullName evidence="3">Ubinuclein-1</fullName>
    </submittedName>
</protein>
<keyword evidence="4" id="KW-1185">Reference proteome</keyword>
<dbReference type="Pfam" id="PF14075">
    <property type="entry name" value="UBN_AB"/>
    <property type="match status" value="1"/>
</dbReference>
<dbReference type="PANTHER" id="PTHR21669">
    <property type="entry name" value="CAPZ-INTERACTING PROTEIN AND RELATED PROTEINS"/>
    <property type="match status" value="1"/>
</dbReference>
<feature type="domain" description="Ubinuclein middle" evidence="2">
    <location>
        <begin position="1"/>
        <end position="107"/>
    </location>
</feature>
<accession>A0A5N4C2T8</accession>
<dbReference type="GO" id="GO:0005634">
    <property type="term" value="C:nucleus"/>
    <property type="evidence" value="ECO:0007669"/>
    <property type="project" value="TreeGrafter"/>
</dbReference>
<feature type="region of interest" description="Disordered" evidence="1">
    <location>
        <begin position="110"/>
        <end position="132"/>
    </location>
</feature>
<evidence type="ECO:0000259" key="2">
    <source>
        <dbReference type="Pfam" id="PF14075"/>
    </source>
</evidence>
<comment type="caution">
    <text evidence="3">The sequence shown here is derived from an EMBL/GenBank/DDBJ whole genome shotgun (WGS) entry which is preliminary data.</text>
</comment>
<reference evidence="3 4" key="1">
    <citation type="journal article" date="2019" name="Mol. Ecol. Resour.">
        <title>Improving Illumina assemblies with Hi-C and long reads: an example with the North African dromedary.</title>
        <authorList>
            <person name="Elbers J.P."/>
            <person name="Rogers M.F."/>
            <person name="Perelman P.L."/>
            <person name="Proskuryakova A.A."/>
            <person name="Serdyukova N.A."/>
            <person name="Johnson W.E."/>
            <person name="Horin P."/>
            <person name="Corander J."/>
            <person name="Murphy D."/>
            <person name="Burger P.A."/>
        </authorList>
    </citation>
    <scope>NUCLEOTIDE SEQUENCE [LARGE SCALE GENOMIC DNA]</scope>
    <source>
        <strain evidence="3">Drom800</strain>
        <tissue evidence="3">Blood</tissue>
    </source>
</reference>
<dbReference type="PANTHER" id="PTHR21669:SF12">
    <property type="entry name" value="UBINUCLEIN-1"/>
    <property type="match status" value="1"/>
</dbReference>
<feature type="region of interest" description="Disordered" evidence="1">
    <location>
        <begin position="20"/>
        <end position="46"/>
    </location>
</feature>